<dbReference type="GO" id="GO:0008941">
    <property type="term" value="F:nitric oxide dioxygenase NAD(P)H activity"/>
    <property type="evidence" value="ECO:0007669"/>
    <property type="project" value="TreeGrafter"/>
</dbReference>
<sequence length="176" mass="19372">MFEPATTSTSTAVAQDDMQPPSSDWAVNDVEAVSPEKMAIVNATAPQLKEQAMAITMSFYYSMKDVYPELIAKFAKQPRQLSTAILAYCQLLDDPPKLMKGVERIAKIHVDADITPDLYALVGKGFIQAVGEVLGDQATPEVLEAWDDAFRVLSNVLIASEKQLYSQRQRTDTVSV</sequence>
<dbReference type="GO" id="GO:0071949">
    <property type="term" value="F:FAD binding"/>
    <property type="evidence" value="ECO:0007669"/>
    <property type="project" value="TreeGrafter"/>
</dbReference>
<keyword evidence="1" id="KW-0349">Heme</keyword>
<dbReference type="Gene3D" id="1.10.490.10">
    <property type="entry name" value="Globins"/>
    <property type="match status" value="1"/>
</dbReference>
<dbReference type="GO" id="GO:0046210">
    <property type="term" value="P:nitric oxide catabolic process"/>
    <property type="evidence" value="ECO:0007669"/>
    <property type="project" value="TreeGrafter"/>
</dbReference>
<gene>
    <name evidence="6" type="ORF">CH35J_011040</name>
</gene>
<evidence type="ECO:0000256" key="3">
    <source>
        <dbReference type="ARBA" id="ARBA00023004"/>
    </source>
</evidence>
<evidence type="ECO:0000256" key="2">
    <source>
        <dbReference type="ARBA" id="ARBA00022723"/>
    </source>
</evidence>
<dbReference type="PROSITE" id="PS01033">
    <property type="entry name" value="GLOBIN"/>
    <property type="match status" value="1"/>
</dbReference>
<reference evidence="6 7" key="1">
    <citation type="journal article" date="2019" name="Genome Biol. Evol.">
        <title>Genomic Plasticity Mediated by Transposable Elements in the Plant Pathogenic Fungus Colletotrichum higginsianum.</title>
        <authorList>
            <person name="Tsushima A."/>
            <person name="Gan P."/>
            <person name="Kumakura N."/>
            <person name="Narusaka M."/>
            <person name="Takano Y."/>
            <person name="Narusaka Y."/>
            <person name="Shirasu K."/>
        </authorList>
    </citation>
    <scope>NUCLEOTIDE SEQUENCE [LARGE SCALE GENOMIC DNA]</scope>
    <source>
        <strain evidence="6 7">MAFF305635-RFP</strain>
    </source>
</reference>
<evidence type="ECO:0000256" key="4">
    <source>
        <dbReference type="SAM" id="MobiDB-lite"/>
    </source>
</evidence>
<dbReference type="GO" id="GO:0020037">
    <property type="term" value="F:heme binding"/>
    <property type="evidence" value="ECO:0007669"/>
    <property type="project" value="InterPro"/>
</dbReference>
<dbReference type="Pfam" id="PF00042">
    <property type="entry name" value="Globin"/>
    <property type="match status" value="1"/>
</dbReference>
<dbReference type="PANTHER" id="PTHR43396">
    <property type="entry name" value="FLAVOHEMOPROTEIN"/>
    <property type="match status" value="1"/>
</dbReference>
<feature type="domain" description="Globin" evidence="5">
    <location>
        <begin position="32"/>
        <end position="162"/>
    </location>
</feature>
<dbReference type="InterPro" id="IPR009050">
    <property type="entry name" value="Globin-like_sf"/>
</dbReference>
<dbReference type="InterPro" id="IPR012292">
    <property type="entry name" value="Globin/Proto"/>
</dbReference>
<evidence type="ECO:0000259" key="5">
    <source>
        <dbReference type="PROSITE" id="PS01033"/>
    </source>
</evidence>
<evidence type="ECO:0000313" key="7">
    <source>
        <dbReference type="Proteomes" id="UP000305883"/>
    </source>
</evidence>
<dbReference type="PANTHER" id="PTHR43396:SF3">
    <property type="entry name" value="FLAVOHEMOPROTEIN"/>
    <property type="match status" value="1"/>
</dbReference>
<comment type="caution">
    <text evidence="6">The sequence shown here is derived from an EMBL/GenBank/DDBJ whole genome shotgun (WGS) entry which is preliminary data.</text>
</comment>
<dbReference type="GO" id="GO:0071500">
    <property type="term" value="P:cellular response to nitrosative stress"/>
    <property type="evidence" value="ECO:0007669"/>
    <property type="project" value="TreeGrafter"/>
</dbReference>
<protein>
    <submittedName>
        <fullName evidence="6">Flavohemoprotein</fullName>
    </submittedName>
</protein>
<evidence type="ECO:0000313" key="6">
    <source>
        <dbReference type="EMBL" id="TIC90875.1"/>
    </source>
</evidence>
<dbReference type="Proteomes" id="UP000305883">
    <property type="component" value="Unassembled WGS sequence"/>
</dbReference>
<evidence type="ECO:0000256" key="1">
    <source>
        <dbReference type="ARBA" id="ARBA00022617"/>
    </source>
</evidence>
<dbReference type="OrthoDB" id="436496at2759"/>
<keyword evidence="2" id="KW-0479">Metal-binding</keyword>
<dbReference type="SUPFAM" id="SSF46458">
    <property type="entry name" value="Globin-like"/>
    <property type="match status" value="1"/>
</dbReference>
<feature type="compositionally biased region" description="Polar residues" evidence="4">
    <location>
        <begin position="1"/>
        <end position="13"/>
    </location>
</feature>
<proteinExistence type="predicted"/>
<dbReference type="AlphaFoldDB" id="A0A4T0VGE3"/>
<name>A0A4T0VGE3_9PEZI</name>
<dbReference type="InterPro" id="IPR000971">
    <property type="entry name" value="Globin"/>
</dbReference>
<dbReference type="EMBL" id="MWPZ01000010">
    <property type="protein sequence ID" value="TIC90875.1"/>
    <property type="molecule type" value="Genomic_DNA"/>
</dbReference>
<dbReference type="GO" id="GO:0046872">
    <property type="term" value="F:metal ion binding"/>
    <property type="evidence" value="ECO:0007669"/>
    <property type="project" value="UniProtKB-KW"/>
</dbReference>
<keyword evidence="3" id="KW-0408">Iron</keyword>
<accession>A0A4T0VGE3</accession>
<organism evidence="6 7">
    <name type="scientific">Colletotrichum higginsianum</name>
    <dbReference type="NCBI Taxonomy" id="80884"/>
    <lineage>
        <taxon>Eukaryota</taxon>
        <taxon>Fungi</taxon>
        <taxon>Dikarya</taxon>
        <taxon>Ascomycota</taxon>
        <taxon>Pezizomycotina</taxon>
        <taxon>Sordariomycetes</taxon>
        <taxon>Hypocreomycetidae</taxon>
        <taxon>Glomerellales</taxon>
        <taxon>Glomerellaceae</taxon>
        <taxon>Colletotrichum</taxon>
        <taxon>Colletotrichum destructivum species complex</taxon>
    </lineage>
</organism>
<dbReference type="GO" id="GO:0019825">
    <property type="term" value="F:oxygen binding"/>
    <property type="evidence" value="ECO:0007669"/>
    <property type="project" value="InterPro"/>
</dbReference>
<feature type="region of interest" description="Disordered" evidence="4">
    <location>
        <begin position="1"/>
        <end position="22"/>
    </location>
</feature>